<gene>
    <name evidence="1" type="ORF">HPKE_01210</name>
</gene>
<reference evidence="1" key="1">
    <citation type="submission" date="2020-07" db="EMBL/GenBank/DDBJ databases">
        <title>Genome sequencing reveals virulence potentials of Helicobacter pylori strain KE21 isolated from a Kenyan patient with gastric signet ring cell carcinoma.</title>
        <authorList>
            <person name="Mwangi C.N."/>
            <person name="Njoroge S."/>
            <person name="Kabamba T.E."/>
            <person name="Matsumoto T."/>
            <person name="Nyerere A."/>
            <person name="Devani S."/>
            <person name="Rajula A."/>
            <person name="Moloo Z."/>
            <person name="Revathi G."/>
            <person name="Yamaoka Y."/>
        </authorList>
    </citation>
    <scope>NUCLEOTIDE SEQUENCE</scope>
    <source>
        <strain evidence="1">HpKE21</strain>
    </source>
</reference>
<dbReference type="PANTHER" id="PTHR30255:SF2">
    <property type="entry name" value="SINGLE-STRANDED-DNA-SPECIFIC EXONUCLEASE RECJ"/>
    <property type="match status" value="1"/>
</dbReference>
<dbReference type="InterPro" id="IPR051673">
    <property type="entry name" value="SSDNA_exonuclease_RecJ"/>
</dbReference>
<accession>A0A7G1HMT7</accession>
<evidence type="ECO:0008006" key="2">
    <source>
        <dbReference type="Google" id="ProtNLM"/>
    </source>
</evidence>
<sequence>MPKKEALKIAKKRIFKNFLEEAKQHRPIIFYTDNDCDGMLAGSVLMPMCYRLGIKDFFFFSPLRNAHGYGFTDLALNDLLSQPCIFNPKTNQLVRLDYIKKPISKKPLIV</sequence>
<organism evidence="1">
    <name type="scientific">Helicobacter pylori</name>
    <name type="common">Campylobacter pylori</name>
    <dbReference type="NCBI Taxonomy" id="210"/>
    <lineage>
        <taxon>Bacteria</taxon>
        <taxon>Pseudomonadati</taxon>
        <taxon>Campylobacterota</taxon>
        <taxon>Epsilonproteobacteria</taxon>
        <taxon>Campylobacterales</taxon>
        <taxon>Helicobacteraceae</taxon>
        <taxon>Helicobacter</taxon>
    </lineage>
</organism>
<protein>
    <recommendedName>
        <fullName evidence="2">DHH family protein</fullName>
    </recommendedName>
</protein>
<dbReference type="Gene3D" id="3.90.1640.30">
    <property type="match status" value="1"/>
</dbReference>
<dbReference type="PANTHER" id="PTHR30255">
    <property type="entry name" value="SINGLE-STRANDED-DNA-SPECIFIC EXONUCLEASE RECJ"/>
    <property type="match status" value="1"/>
</dbReference>
<dbReference type="InterPro" id="IPR038763">
    <property type="entry name" value="DHH_sf"/>
</dbReference>
<name>A0A7G1HMT7_HELPX</name>
<dbReference type="SUPFAM" id="SSF64182">
    <property type="entry name" value="DHH phosphoesterases"/>
    <property type="match status" value="1"/>
</dbReference>
<dbReference type="AlphaFoldDB" id="A0A7G1HMT7"/>
<dbReference type="EMBL" id="AP023320">
    <property type="protein sequence ID" value="BCI57866.1"/>
    <property type="molecule type" value="Genomic_DNA"/>
</dbReference>
<proteinExistence type="predicted"/>
<evidence type="ECO:0000313" key="1">
    <source>
        <dbReference type="EMBL" id="BCI57866.1"/>
    </source>
</evidence>